<evidence type="ECO:0000313" key="2">
    <source>
        <dbReference type="Proteomes" id="UP000800041"/>
    </source>
</evidence>
<dbReference type="AlphaFoldDB" id="A0A6G1H3S8"/>
<protein>
    <recommendedName>
        <fullName evidence="3">Ricin B lectin domain-containing protein</fullName>
    </recommendedName>
</protein>
<dbReference type="PANTHER" id="PTHR39697:SF2">
    <property type="entry name" value="CYANOVIRIN-N DOMAIN-CONTAINING PROTEIN"/>
    <property type="match status" value="1"/>
</dbReference>
<gene>
    <name evidence="1" type="ORF">K402DRAFT_330120</name>
</gene>
<dbReference type="OrthoDB" id="5289641at2759"/>
<name>A0A6G1H3S8_9PEZI</name>
<reference evidence="1" key="1">
    <citation type="journal article" date="2020" name="Stud. Mycol.">
        <title>101 Dothideomycetes genomes: a test case for predicting lifestyles and emergence of pathogens.</title>
        <authorList>
            <person name="Haridas S."/>
            <person name="Albert R."/>
            <person name="Binder M."/>
            <person name="Bloem J."/>
            <person name="Labutti K."/>
            <person name="Salamov A."/>
            <person name="Andreopoulos B."/>
            <person name="Baker S."/>
            <person name="Barry K."/>
            <person name="Bills G."/>
            <person name="Bluhm B."/>
            <person name="Cannon C."/>
            <person name="Castanera R."/>
            <person name="Culley D."/>
            <person name="Daum C."/>
            <person name="Ezra D."/>
            <person name="Gonzalez J."/>
            <person name="Henrissat B."/>
            <person name="Kuo A."/>
            <person name="Liang C."/>
            <person name="Lipzen A."/>
            <person name="Lutzoni F."/>
            <person name="Magnuson J."/>
            <person name="Mondo S."/>
            <person name="Nolan M."/>
            <person name="Ohm R."/>
            <person name="Pangilinan J."/>
            <person name="Park H.-J."/>
            <person name="Ramirez L."/>
            <person name="Alfaro M."/>
            <person name="Sun H."/>
            <person name="Tritt A."/>
            <person name="Yoshinaga Y."/>
            <person name="Zwiers L.-H."/>
            <person name="Turgeon B."/>
            <person name="Goodwin S."/>
            <person name="Spatafora J."/>
            <person name="Crous P."/>
            <person name="Grigoriev I."/>
        </authorList>
    </citation>
    <scope>NUCLEOTIDE SEQUENCE</scope>
    <source>
        <strain evidence="1">CBS 113979</strain>
    </source>
</reference>
<dbReference type="PANTHER" id="PTHR39697">
    <property type="entry name" value="RICIN B LECTIN DOMAIN-CONTAINING PROTEIN-RELATED"/>
    <property type="match status" value="1"/>
</dbReference>
<feature type="non-terminal residue" evidence="1">
    <location>
        <position position="1"/>
    </location>
</feature>
<accession>A0A6G1H3S8</accession>
<organism evidence="1 2">
    <name type="scientific">Aulographum hederae CBS 113979</name>
    <dbReference type="NCBI Taxonomy" id="1176131"/>
    <lineage>
        <taxon>Eukaryota</taxon>
        <taxon>Fungi</taxon>
        <taxon>Dikarya</taxon>
        <taxon>Ascomycota</taxon>
        <taxon>Pezizomycotina</taxon>
        <taxon>Dothideomycetes</taxon>
        <taxon>Pleosporomycetidae</taxon>
        <taxon>Aulographales</taxon>
        <taxon>Aulographaceae</taxon>
    </lineage>
</organism>
<dbReference type="Proteomes" id="UP000800041">
    <property type="component" value="Unassembled WGS sequence"/>
</dbReference>
<proteinExistence type="predicted"/>
<keyword evidence="2" id="KW-1185">Reference proteome</keyword>
<sequence>VTLLSGEVVLASSSSLGSPHWKCMETHGWIGFRNVVSGKCLGRNEHDMLRCTVSQHKDWEYFLTMPTEEGNHVLLMTKDGKIRPVGWKTGKNDKGKLAMVEPRAADVEVLHWQFVKLP</sequence>
<evidence type="ECO:0008006" key="3">
    <source>
        <dbReference type="Google" id="ProtNLM"/>
    </source>
</evidence>
<evidence type="ECO:0000313" key="1">
    <source>
        <dbReference type="EMBL" id="KAF1987680.1"/>
    </source>
</evidence>
<dbReference type="EMBL" id="ML977151">
    <property type="protein sequence ID" value="KAF1987680.1"/>
    <property type="molecule type" value="Genomic_DNA"/>
</dbReference>